<sequence length="78" mass="8107">MTTETVPAAIRTQAAASMTQGVPGRSVTSDDQATTVTAPAEQRDRLAATLWAFRMSNEIVEAAPGHIAAVIPANAFVP</sequence>
<protein>
    <submittedName>
        <fullName evidence="2">Uncharacterized protein</fullName>
    </submittedName>
</protein>
<organism evidence="2 3">
    <name type="scientific">Pseudonocardia xishanensis</name>
    <dbReference type="NCBI Taxonomy" id="630995"/>
    <lineage>
        <taxon>Bacteria</taxon>
        <taxon>Bacillati</taxon>
        <taxon>Actinomycetota</taxon>
        <taxon>Actinomycetes</taxon>
        <taxon>Pseudonocardiales</taxon>
        <taxon>Pseudonocardiaceae</taxon>
        <taxon>Pseudonocardia</taxon>
    </lineage>
</organism>
<evidence type="ECO:0000256" key="1">
    <source>
        <dbReference type="SAM" id="MobiDB-lite"/>
    </source>
</evidence>
<comment type="caution">
    <text evidence="2">The sequence shown here is derived from an EMBL/GenBank/DDBJ whole genome shotgun (WGS) entry which is preliminary data.</text>
</comment>
<proteinExistence type="predicted"/>
<feature type="region of interest" description="Disordered" evidence="1">
    <location>
        <begin position="1"/>
        <end position="37"/>
    </location>
</feature>
<dbReference type="Proteomes" id="UP001501598">
    <property type="component" value="Unassembled WGS sequence"/>
</dbReference>
<feature type="compositionally biased region" description="Polar residues" evidence="1">
    <location>
        <begin position="14"/>
        <end position="37"/>
    </location>
</feature>
<evidence type="ECO:0000313" key="3">
    <source>
        <dbReference type="Proteomes" id="UP001501598"/>
    </source>
</evidence>
<name>A0ABP8RYJ5_9PSEU</name>
<evidence type="ECO:0000313" key="2">
    <source>
        <dbReference type="EMBL" id="GAA4554747.1"/>
    </source>
</evidence>
<gene>
    <name evidence="2" type="ORF">GCM10023175_53370</name>
</gene>
<reference evidence="3" key="1">
    <citation type="journal article" date="2019" name="Int. J. Syst. Evol. Microbiol.">
        <title>The Global Catalogue of Microorganisms (GCM) 10K type strain sequencing project: providing services to taxonomists for standard genome sequencing and annotation.</title>
        <authorList>
            <consortium name="The Broad Institute Genomics Platform"/>
            <consortium name="The Broad Institute Genome Sequencing Center for Infectious Disease"/>
            <person name="Wu L."/>
            <person name="Ma J."/>
        </authorList>
    </citation>
    <scope>NUCLEOTIDE SEQUENCE [LARGE SCALE GENOMIC DNA]</scope>
    <source>
        <strain evidence="3">JCM 17906</strain>
    </source>
</reference>
<keyword evidence="3" id="KW-1185">Reference proteome</keyword>
<dbReference type="EMBL" id="BAABGT010000086">
    <property type="protein sequence ID" value="GAA4554747.1"/>
    <property type="molecule type" value="Genomic_DNA"/>
</dbReference>
<accession>A0ABP8RYJ5</accession>
<dbReference type="RefSeq" id="WP_345424323.1">
    <property type="nucleotide sequence ID" value="NZ_BAABGT010000086.1"/>
</dbReference>